<accession>A0ABW0QVF2</accession>
<keyword evidence="2" id="KW-1185">Reference proteome</keyword>
<evidence type="ECO:0000313" key="1">
    <source>
        <dbReference type="EMBL" id="MFC5528946.1"/>
    </source>
</evidence>
<protein>
    <submittedName>
        <fullName evidence="1">Rhamnan synthesis F family protein</fullName>
    </submittedName>
</protein>
<comment type="caution">
    <text evidence="1">The sequence shown here is derived from an EMBL/GenBank/DDBJ whole genome shotgun (WGS) entry which is preliminary data.</text>
</comment>
<proteinExistence type="predicted"/>
<dbReference type="RefSeq" id="WP_378110815.1">
    <property type="nucleotide sequence ID" value="NZ_JBHSNC010000017.1"/>
</dbReference>
<evidence type="ECO:0000313" key="2">
    <source>
        <dbReference type="Proteomes" id="UP001596108"/>
    </source>
</evidence>
<organism evidence="1 2">
    <name type="scientific">Cohnella yongneupensis</name>
    <dbReference type="NCBI Taxonomy" id="425006"/>
    <lineage>
        <taxon>Bacteria</taxon>
        <taxon>Bacillati</taxon>
        <taxon>Bacillota</taxon>
        <taxon>Bacilli</taxon>
        <taxon>Bacillales</taxon>
        <taxon>Paenibacillaceae</taxon>
        <taxon>Cohnella</taxon>
    </lineage>
</organism>
<sequence>MTKRLGFFHIHNIEGIVHDYVAYLLDEVARNVDHLVIVSSDPLQEDGVRRLTDYTEDLFVRDRYSSDSAAFKDLLSGRYGWDKVRQFDELVIVNDTCYGPLYSLKQVFDEMDRRSADFWGVTNQYPFPNPWGKSSTEKHVPYHVQSYFLVVKRSLLQSEDFKRFWDSLGSIDSREDSLLKYEARFTSYFTELGYTSESYIDTFGLTPTDADNNILHMHHNAHILTDRYKCPFVKCESFAIPLEQSLNVSVGADMRKVADYVRDLKDYDVKLIWDHLLSTLDVSDLHDNLHLDYLLPSRALNVSSTKVPCKKAVVIAHLHYPELVETCFSFLRQIPSDIDLIITTKMTETKEKIEACMSDLNRRNYRILMSTNRGREISSLLVSCKAYLTEYEYLCFVHDKKVTSDLGIPKIGQDFMNLLWENTLKSPEYILNVLNCFDENPRLGLLGPPAPYHATLLSSGVESWTRSFPESVKLAERLKLNCKLSKDKRPFVLGTAFWCRTSALRALFEYGFEYEDFPPEPLPGDGSMNHAIERILPYVAQHQGYYSGLAMPAESAEIQTVNYRYLFASMMRRMRQGSIMDNYASGIDLHNLLDVFAIEERFSGFYRKHSKILLYGTGEIAERFAEDFNEKGLKFDGFVLSDGRRGALQQFLGFPVYELSEIKPSRDTGIILAISRSNQKQVFPLLNAKGFENVFSIYS</sequence>
<dbReference type="InterPro" id="IPR007739">
    <property type="entry name" value="RgpF"/>
</dbReference>
<dbReference type="Pfam" id="PF05045">
    <property type="entry name" value="RgpF"/>
    <property type="match status" value="1"/>
</dbReference>
<dbReference type="EMBL" id="JBHSNC010000017">
    <property type="protein sequence ID" value="MFC5528946.1"/>
    <property type="molecule type" value="Genomic_DNA"/>
</dbReference>
<name>A0ABW0QVF2_9BACL</name>
<dbReference type="Proteomes" id="UP001596108">
    <property type="component" value="Unassembled WGS sequence"/>
</dbReference>
<reference evidence="2" key="1">
    <citation type="journal article" date="2019" name="Int. J. Syst. Evol. Microbiol.">
        <title>The Global Catalogue of Microorganisms (GCM) 10K type strain sequencing project: providing services to taxonomists for standard genome sequencing and annotation.</title>
        <authorList>
            <consortium name="The Broad Institute Genomics Platform"/>
            <consortium name="The Broad Institute Genome Sequencing Center for Infectious Disease"/>
            <person name="Wu L."/>
            <person name="Ma J."/>
        </authorList>
    </citation>
    <scope>NUCLEOTIDE SEQUENCE [LARGE SCALE GENOMIC DNA]</scope>
    <source>
        <strain evidence="2">CGMCC 1.18578</strain>
    </source>
</reference>
<gene>
    <name evidence="1" type="ORF">ACFPQ4_05695</name>
</gene>